<accession>A0A1V3XMA2</accession>
<proteinExistence type="predicted"/>
<evidence type="ECO:0000256" key="1">
    <source>
        <dbReference type="SAM" id="MobiDB-lite"/>
    </source>
</evidence>
<feature type="region of interest" description="Disordered" evidence="1">
    <location>
        <begin position="62"/>
        <end position="95"/>
    </location>
</feature>
<evidence type="ECO:0000313" key="3">
    <source>
        <dbReference type="Proteomes" id="UP000188532"/>
    </source>
</evidence>
<reference evidence="2 3" key="1">
    <citation type="submission" date="2017-02" db="EMBL/GenBank/DDBJ databases">
        <title>Complete genome sequences of Mycobacterium kansasii strains isolated from rhesus macaques.</title>
        <authorList>
            <person name="Panda A."/>
            <person name="Nagaraj S."/>
            <person name="Zhao X."/>
            <person name="Tettelin H."/>
            <person name="Detolla L.J."/>
        </authorList>
    </citation>
    <scope>NUCLEOTIDE SEQUENCE [LARGE SCALE GENOMIC DNA]</scope>
    <source>
        <strain evidence="2 3">11-3469</strain>
    </source>
</reference>
<protein>
    <submittedName>
        <fullName evidence="2">Putative transposase</fullName>
    </submittedName>
</protein>
<gene>
    <name evidence="2" type="ORF">BZL29_2555</name>
</gene>
<dbReference type="EMBL" id="MVBN01000002">
    <property type="protein sequence ID" value="OOK80210.1"/>
    <property type="molecule type" value="Genomic_DNA"/>
</dbReference>
<name>A0A1V3XMA2_MYCKA</name>
<organism evidence="2 3">
    <name type="scientific">Mycobacterium kansasii</name>
    <dbReference type="NCBI Taxonomy" id="1768"/>
    <lineage>
        <taxon>Bacteria</taxon>
        <taxon>Bacillati</taxon>
        <taxon>Actinomycetota</taxon>
        <taxon>Actinomycetes</taxon>
        <taxon>Mycobacteriales</taxon>
        <taxon>Mycobacteriaceae</taxon>
        <taxon>Mycobacterium</taxon>
    </lineage>
</organism>
<dbReference type="Proteomes" id="UP000188532">
    <property type="component" value="Unassembled WGS sequence"/>
</dbReference>
<comment type="caution">
    <text evidence="2">The sequence shown here is derived from an EMBL/GenBank/DDBJ whole genome shotgun (WGS) entry which is preliminary data.</text>
</comment>
<sequence length="95" mass="10936">MEGIHHQPDYPMLGIRIDAYHQLLSIVVAALAVSHYNETQTGWMIKKFVHTARRYRTAKIKLANQSCPPPTTTRRPPRGDRRNRQKTCHATDFPA</sequence>
<evidence type="ECO:0000313" key="2">
    <source>
        <dbReference type="EMBL" id="OOK80210.1"/>
    </source>
</evidence>
<dbReference type="AlphaFoldDB" id="A0A1V3XMA2"/>